<proteinExistence type="predicted"/>
<dbReference type="Proteomes" id="UP000242877">
    <property type="component" value="Unassembled WGS sequence"/>
</dbReference>
<feature type="compositionally biased region" description="Low complexity" evidence="1">
    <location>
        <begin position="150"/>
        <end position="159"/>
    </location>
</feature>
<evidence type="ECO:0000313" key="4">
    <source>
        <dbReference type="Proteomes" id="UP000242877"/>
    </source>
</evidence>
<keyword evidence="3" id="KW-0813">Transport</keyword>
<reference evidence="3 4" key="1">
    <citation type="journal article" date="2016" name="Genome Biol. Evol.">
        <title>Divergent and convergent evolution of fungal pathogenicity.</title>
        <authorList>
            <person name="Shang Y."/>
            <person name="Xiao G."/>
            <person name="Zheng P."/>
            <person name="Cen K."/>
            <person name="Zhan S."/>
            <person name="Wang C."/>
        </authorList>
    </citation>
    <scope>NUCLEOTIDE SEQUENCE [LARGE SCALE GENOMIC DNA]</scope>
    <source>
        <strain evidence="3 4">ARSEF 7405</strain>
    </source>
</reference>
<comment type="caution">
    <text evidence="3">The sequence shown here is derived from an EMBL/GenBank/DDBJ whole genome shotgun (WGS) entry which is preliminary data.</text>
</comment>
<evidence type="ECO:0000313" key="3">
    <source>
        <dbReference type="EMBL" id="KZZ86825.1"/>
    </source>
</evidence>
<organism evidence="3 4">
    <name type="scientific">Ascosphaera apis ARSEF 7405</name>
    <dbReference type="NCBI Taxonomy" id="392613"/>
    <lineage>
        <taxon>Eukaryota</taxon>
        <taxon>Fungi</taxon>
        <taxon>Dikarya</taxon>
        <taxon>Ascomycota</taxon>
        <taxon>Pezizomycotina</taxon>
        <taxon>Eurotiomycetes</taxon>
        <taxon>Eurotiomycetidae</taxon>
        <taxon>Onygenales</taxon>
        <taxon>Ascosphaeraceae</taxon>
        <taxon>Ascosphaera</taxon>
    </lineage>
</organism>
<keyword evidence="4" id="KW-1185">Reference proteome</keyword>
<feature type="compositionally biased region" description="Polar residues" evidence="1">
    <location>
        <begin position="68"/>
        <end position="77"/>
    </location>
</feature>
<feature type="compositionally biased region" description="Polar residues" evidence="1">
    <location>
        <begin position="87"/>
        <end position="98"/>
    </location>
</feature>
<feature type="domain" description="Mso1 N-terminal" evidence="2">
    <location>
        <begin position="11"/>
        <end position="51"/>
    </location>
</feature>
<protein>
    <submittedName>
        <fullName evidence="3">MFS sugar transporter</fullName>
    </submittedName>
</protein>
<sequence>MFSNFGSRLTSLRRVIAGEEVDDSEDENCSYISNVLRTYYTEKNRPYPTWLPPDPKGKIPTPTAAPQLVTSHSTPTFQGYGGGGNHTHPSASHATPSPISRPGGGGGGGLADLWGDSSRPTGQVPQVSSLRRGRSNGAPASGPATPSGIAQPGAASAPSEGGGYFDQSGSGSGNAYHSPGSQRGPSAQERLRARLHGR</sequence>
<dbReference type="VEuPathDB" id="FungiDB:AAP_06164"/>
<feature type="compositionally biased region" description="Polar residues" evidence="1">
    <location>
        <begin position="167"/>
        <end position="185"/>
    </location>
</feature>
<keyword evidence="3" id="KW-0762">Sugar transport</keyword>
<feature type="compositionally biased region" description="Polar residues" evidence="1">
    <location>
        <begin position="118"/>
        <end position="129"/>
    </location>
</feature>
<dbReference type="AlphaFoldDB" id="A0A167UZN0"/>
<evidence type="ECO:0000256" key="1">
    <source>
        <dbReference type="SAM" id="MobiDB-lite"/>
    </source>
</evidence>
<dbReference type="OrthoDB" id="2683368at2759"/>
<name>A0A167UZN0_9EURO</name>
<dbReference type="InterPro" id="IPR028095">
    <property type="entry name" value="Mso1_N_dom"/>
</dbReference>
<accession>A0A167UZN0</accession>
<gene>
    <name evidence="3" type="ORF">AAP_06164</name>
</gene>
<feature type="region of interest" description="Disordered" evidence="1">
    <location>
        <begin position="44"/>
        <end position="198"/>
    </location>
</feature>
<evidence type="ECO:0000259" key="2">
    <source>
        <dbReference type="Pfam" id="PF14475"/>
    </source>
</evidence>
<dbReference type="EMBL" id="AZGZ01000046">
    <property type="protein sequence ID" value="KZZ86825.1"/>
    <property type="molecule type" value="Genomic_DNA"/>
</dbReference>
<dbReference type="Pfam" id="PF14475">
    <property type="entry name" value="Mso1_Sec1_bdg"/>
    <property type="match status" value="1"/>
</dbReference>